<evidence type="ECO:0000313" key="9">
    <source>
        <dbReference type="EMBL" id="TDP81972.1"/>
    </source>
</evidence>
<evidence type="ECO:0000256" key="6">
    <source>
        <dbReference type="ARBA" id="ARBA00023136"/>
    </source>
</evidence>
<dbReference type="GO" id="GO:0005886">
    <property type="term" value="C:plasma membrane"/>
    <property type="evidence" value="ECO:0007669"/>
    <property type="project" value="UniProtKB-SubCell"/>
</dbReference>
<feature type="transmembrane region" description="Helical" evidence="7">
    <location>
        <begin position="264"/>
        <end position="286"/>
    </location>
</feature>
<dbReference type="AlphaFoldDB" id="A0A4R6R7V5"/>
<evidence type="ECO:0000256" key="7">
    <source>
        <dbReference type="SAM" id="Phobius"/>
    </source>
</evidence>
<dbReference type="Proteomes" id="UP000294547">
    <property type="component" value="Unassembled WGS sequence"/>
</dbReference>
<comment type="caution">
    <text evidence="9">The sequence shown here is derived from an EMBL/GenBank/DDBJ whole genome shotgun (WGS) entry which is preliminary data.</text>
</comment>
<keyword evidence="10" id="KW-1185">Reference proteome</keyword>
<feature type="transmembrane region" description="Helical" evidence="7">
    <location>
        <begin position="298"/>
        <end position="318"/>
    </location>
</feature>
<comment type="similarity">
    <text evidence="2">Belongs to the acyltransferase 3 family.</text>
</comment>
<evidence type="ECO:0000256" key="1">
    <source>
        <dbReference type="ARBA" id="ARBA00004651"/>
    </source>
</evidence>
<accession>A0A4R6R7V5</accession>
<name>A0A4R6R7V5_9HYPH</name>
<evidence type="ECO:0000256" key="2">
    <source>
        <dbReference type="ARBA" id="ARBA00007400"/>
    </source>
</evidence>
<keyword evidence="3" id="KW-1003">Cell membrane</keyword>
<keyword evidence="6 7" id="KW-0472">Membrane</keyword>
<dbReference type="GO" id="GO:0016413">
    <property type="term" value="F:O-acetyltransferase activity"/>
    <property type="evidence" value="ECO:0007669"/>
    <property type="project" value="TreeGrafter"/>
</dbReference>
<feature type="transmembrane region" description="Helical" evidence="7">
    <location>
        <begin position="233"/>
        <end position="252"/>
    </location>
</feature>
<organism evidence="9 10">
    <name type="scientific">Oharaeibacter diazotrophicus</name>
    <dbReference type="NCBI Taxonomy" id="1920512"/>
    <lineage>
        <taxon>Bacteria</taxon>
        <taxon>Pseudomonadati</taxon>
        <taxon>Pseudomonadota</taxon>
        <taxon>Alphaproteobacteria</taxon>
        <taxon>Hyphomicrobiales</taxon>
        <taxon>Pleomorphomonadaceae</taxon>
        <taxon>Oharaeibacter</taxon>
    </lineage>
</organism>
<keyword evidence="9" id="KW-0808">Transferase</keyword>
<evidence type="ECO:0000256" key="4">
    <source>
        <dbReference type="ARBA" id="ARBA00022692"/>
    </source>
</evidence>
<proteinExistence type="inferred from homology"/>
<comment type="subcellular location">
    <subcellularLocation>
        <location evidence="1">Cell membrane</location>
        <topology evidence="1">Multi-pass membrane protein</topology>
    </subcellularLocation>
</comment>
<dbReference type="RefSeq" id="WP_165644869.1">
    <property type="nucleotide sequence ID" value="NZ_BSPM01000002.1"/>
</dbReference>
<keyword evidence="4 7" id="KW-0812">Transmembrane</keyword>
<evidence type="ECO:0000256" key="3">
    <source>
        <dbReference type="ARBA" id="ARBA00022475"/>
    </source>
</evidence>
<reference evidence="9 10" key="1">
    <citation type="submission" date="2019-03" db="EMBL/GenBank/DDBJ databases">
        <title>Genomic Encyclopedia of Type Strains, Phase IV (KMG-IV): sequencing the most valuable type-strain genomes for metagenomic binning, comparative biology and taxonomic classification.</title>
        <authorList>
            <person name="Goeker M."/>
        </authorList>
    </citation>
    <scope>NUCLEOTIDE SEQUENCE [LARGE SCALE GENOMIC DNA]</scope>
    <source>
        <strain evidence="9 10">DSM 102969</strain>
    </source>
</reference>
<feature type="transmembrane region" description="Helical" evidence="7">
    <location>
        <begin position="177"/>
        <end position="196"/>
    </location>
</feature>
<dbReference type="PANTHER" id="PTHR40074">
    <property type="entry name" value="O-ACETYLTRANSFERASE WECH"/>
    <property type="match status" value="1"/>
</dbReference>
<evidence type="ECO:0000313" key="10">
    <source>
        <dbReference type="Proteomes" id="UP000294547"/>
    </source>
</evidence>
<evidence type="ECO:0000256" key="5">
    <source>
        <dbReference type="ARBA" id="ARBA00022989"/>
    </source>
</evidence>
<evidence type="ECO:0000259" key="8">
    <source>
        <dbReference type="Pfam" id="PF01757"/>
    </source>
</evidence>
<keyword evidence="5 7" id="KW-1133">Transmembrane helix</keyword>
<dbReference type="GO" id="GO:0009246">
    <property type="term" value="P:enterobacterial common antigen biosynthetic process"/>
    <property type="evidence" value="ECO:0007669"/>
    <property type="project" value="TreeGrafter"/>
</dbReference>
<feature type="transmembrane region" description="Helical" evidence="7">
    <location>
        <begin position="81"/>
        <end position="100"/>
    </location>
</feature>
<feature type="transmembrane region" description="Helical" evidence="7">
    <location>
        <begin position="154"/>
        <end position="171"/>
    </location>
</feature>
<dbReference type="InterPro" id="IPR002656">
    <property type="entry name" value="Acyl_transf_3_dom"/>
</dbReference>
<gene>
    <name evidence="9" type="ORF">EDD54_4233</name>
</gene>
<feature type="transmembrane region" description="Helical" evidence="7">
    <location>
        <begin position="50"/>
        <end position="69"/>
    </location>
</feature>
<feature type="domain" description="Acyltransferase 3" evidence="8">
    <location>
        <begin position="11"/>
        <end position="314"/>
    </location>
</feature>
<feature type="transmembrane region" description="Helical" evidence="7">
    <location>
        <begin position="203"/>
        <end position="221"/>
    </location>
</feature>
<sequence>MPTTPPASRLAWLDHVRAAGILLVVAGHAIRSLDRSGLPTADWLVALDDAIYSFHMPLFFMLAGMTQGLGRRKGVAAALQALFWGIVLPYLIWSSVWVALKTGFADAVNAPVTGSPFAILWQPIDHFWFLYTLAILRIVWIGVEATGSALARRLAILVPLVAAFVGLPAAGGPVVDTYLFFWAAFYGVGVVAVHEAPEIRGRALVLLTLVAEVVWLGAMVLDPAAVDADFGPVRTLIAFAGVFTLIGTVLICAPGGLAGRLAGFVGEASLAIFLTHTLFGAVARLALERLGLLSPGTLLVAAIVAGVVGPTLAYAAVLRADAALGRPLARWIGFGTQRRSHYFDLGRPARAAGGAVSLDGRAG</sequence>
<dbReference type="EMBL" id="SNXY01000011">
    <property type="protein sequence ID" value="TDP81972.1"/>
    <property type="molecule type" value="Genomic_DNA"/>
</dbReference>
<protein>
    <submittedName>
        <fullName evidence="9">Fucose 4-O-acetylase-like acetyltransferase</fullName>
    </submittedName>
</protein>
<dbReference type="Pfam" id="PF01757">
    <property type="entry name" value="Acyl_transf_3"/>
    <property type="match status" value="1"/>
</dbReference>
<dbReference type="PANTHER" id="PTHR40074:SF2">
    <property type="entry name" value="O-ACETYLTRANSFERASE WECH"/>
    <property type="match status" value="1"/>
</dbReference>
<feature type="transmembrane region" description="Helical" evidence="7">
    <location>
        <begin position="120"/>
        <end position="142"/>
    </location>
</feature>